<evidence type="ECO:0000256" key="1">
    <source>
        <dbReference type="ARBA" id="ARBA00022723"/>
    </source>
</evidence>
<proteinExistence type="predicted"/>
<dbReference type="RefSeq" id="WP_002594242.1">
    <property type="nucleotide sequence ID" value="NZ_KB850986.1"/>
</dbReference>
<dbReference type="InterPro" id="IPR018110">
    <property type="entry name" value="Mandel_Rmase/mucon_lact_enz_CS"/>
</dbReference>
<dbReference type="CDD" id="cd03316">
    <property type="entry name" value="MR_like"/>
    <property type="match status" value="1"/>
</dbReference>
<dbReference type="InterPro" id="IPR034593">
    <property type="entry name" value="DgoD-like"/>
</dbReference>
<dbReference type="InterPro" id="IPR013342">
    <property type="entry name" value="Mandelate_racemase_C"/>
</dbReference>
<sequence>MKVTSVEIIEAKHYLFVKVHTDAGITGLGEAGNWGFLQATKGAIEKFSEFLIGQDPFRIEHHYQNMYRAMYFRGSVLMSAISALEIALWDIKGKALGVPVYELLGGKTRDKIRTYCSGLSNFNMTAEEMSAEFRVLKDRGFTASKVFLPVNEVYGTGHDEFYNSKVQIAVEKVRQVREAVGDDFDLILEVHRCMNVPEAILFAQSVEKYHPMVLEDPIVPDNVDAMAYVASHISIPIATGERFTYFNEFETLMRRDAARYVRPDVCAIGGINASRKVAAMAEANNVLVIPHNPLGPVSTAACVQLSACISNLGIMELPSFMLNGAEDAMVKEPLQLENGCILVPDRPGIGIELADDAAERFPAHDRANHSAHMSFDGSVRDW</sequence>
<dbReference type="SMART" id="SM00922">
    <property type="entry name" value="MR_MLE"/>
    <property type="match status" value="1"/>
</dbReference>
<dbReference type="AlphaFoldDB" id="A0A0E2H4P1"/>
<dbReference type="Proteomes" id="UP000013085">
    <property type="component" value="Unassembled WGS sequence"/>
</dbReference>
<dbReference type="Pfam" id="PF02746">
    <property type="entry name" value="MR_MLE_N"/>
    <property type="match status" value="1"/>
</dbReference>
<evidence type="ECO:0000313" key="5">
    <source>
        <dbReference type="Proteomes" id="UP000013085"/>
    </source>
</evidence>
<dbReference type="SFLD" id="SFLDS00001">
    <property type="entry name" value="Enolase"/>
    <property type="match status" value="1"/>
</dbReference>
<dbReference type="InterPro" id="IPR029065">
    <property type="entry name" value="Enolase_C-like"/>
</dbReference>
<evidence type="ECO:0000259" key="3">
    <source>
        <dbReference type="SMART" id="SM00922"/>
    </source>
</evidence>
<dbReference type="InterPro" id="IPR029017">
    <property type="entry name" value="Enolase-like_N"/>
</dbReference>
<dbReference type="SFLD" id="SFLDG00179">
    <property type="entry name" value="mandelate_racemase"/>
    <property type="match status" value="1"/>
</dbReference>
<reference evidence="4 5" key="1">
    <citation type="submission" date="2013-01" db="EMBL/GenBank/DDBJ databases">
        <title>The Genome Sequence of Clostridium clostridioforme 90A8.</title>
        <authorList>
            <consortium name="The Broad Institute Genome Sequencing Platform"/>
            <person name="Earl A."/>
            <person name="Ward D."/>
            <person name="Feldgarden M."/>
            <person name="Gevers D."/>
            <person name="Courvalin P."/>
            <person name="Lambert T."/>
            <person name="Walker B."/>
            <person name="Young S.K."/>
            <person name="Zeng Q."/>
            <person name="Gargeya S."/>
            <person name="Fitzgerald M."/>
            <person name="Haas B."/>
            <person name="Abouelleil A."/>
            <person name="Alvarado L."/>
            <person name="Arachchi H.M."/>
            <person name="Berlin A.M."/>
            <person name="Chapman S.B."/>
            <person name="Dewar J."/>
            <person name="Goldberg J."/>
            <person name="Griggs A."/>
            <person name="Gujja S."/>
            <person name="Hansen M."/>
            <person name="Howarth C."/>
            <person name="Imamovic A."/>
            <person name="Larimer J."/>
            <person name="McCowan C."/>
            <person name="Murphy C."/>
            <person name="Neiman D."/>
            <person name="Pearson M."/>
            <person name="Priest M."/>
            <person name="Roberts A."/>
            <person name="Saif S."/>
            <person name="Shea T."/>
            <person name="Sisk P."/>
            <person name="Sykes S."/>
            <person name="Wortman J."/>
            <person name="Nusbaum C."/>
            <person name="Birren B."/>
        </authorList>
    </citation>
    <scope>NUCLEOTIDE SEQUENCE [LARGE SCALE GENOMIC DNA]</scope>
    <source>
        <strain evidence="4 5">90A8</strain>
    </source>
</reference>
<dbReference type="Gene3D" id="3.20.20.120">
    <property type="entry name" value="Enolase-like C-terminal domain"/>
    <property type="match status" value="1"/>
</dbReference>
<comment type="caution">
    <text evidence="4">The sequence shown here is derived from an EMBL/GenBank/DDBJ whole genome shotgun (WGS) entry which is preliminary data.</text>
</comment>
<dbReference type="Pfam" id="PF13378">
    <property type="entry name" value="MR_MLE_C"/>
    <property type="match status" value="1"/>
</dbReference>
<dbReference type="InterPro" id="IPR013341">
    <property type="entry name" value="Mandelate_racemase_N_dom"/>
</dbReference>
<dbReference type="PROSITE" id="PS00908">
    <property type="entry name" value="MR_MLE_1"/>
    <property type="match status" value="1"/>
</dbReference>
<feature type="domain" description="Mandelate racemase/muconate lactonizing enzyme C-terminal" evidence="3">
    <location>
        <begin position="126"/>
        <end position="236"/>
    </location>
</feature>
<dbReference type="PANTHER" id="PTHR48080">
    <property type="entry name" value="D-GALACTONATE DEHYDRATASE-RELATED"/>
    <property type="match status" value="1"/>
</dbReference>
<evidence type="ECO:0000256" key="2">
    <source>
        <dbReference type="ARBA" id="ARBA00023239"/>
    </source>
</evidence>
<dbReference type="InterPro" id="IPR036849">
    <property type="entry name" value="Enolase-like_C_sf"/>
</dbReference>
<dbReference type="Gene3D" id="3.30.390.10">
    <property type="entry name" value="Enolase-like, N-terminal domain"/>
    <property type="match status" value="1"/>
</dbReference>
<protein>
    <recommendedName>
        <fullName evidence="3">Mandelate racemase/muconate lactonizing enzyme C-terminal domain-containing protein</fullName>
    </recommendedName>
</protein>
<keyword evidence="2" id="KW-0456">Lyase</keyword>
<organism evidence="4 5">
    <name type="scientific">[Clostridium] clostridioforme 90A8</name>
    <dbReference type="NCBI Taxonomy" id="999408"/>
    <lineage>
        <taxon>Bacteria</taxon>
        <taxon>Bacillati</taxon>
        <taxon>Bacillota</taxon>
        <taxon>Clostridia</taxon>
        <taxon>Lachnospirales</taxon>
        <taxon>Lachnospiraceae</taxon>
        <taxon>Enterocloster</taxon>
    </lineage>
</organism>
<name>A0A0E2H4P1_9FIRM</name>
<dbReference type="GO" id="GO:0046872">
    <property type="term" value="F:metal ion binding"/>
    <property type="evidence" value="ECO:0007669"/>
    <property type="project" value="UniProtKB-KW"/>
</dbReference>
<gene>
    <name evidence="4" type="ORF">HMPREF1090_04613</name>
</gene>
<dbReference type="GO" id="GO:0016829">
    <property type="term" value="F:lyase activity"/>
    <property type="evidence" value="ECO:0007669"/>
    <property type="project" value="UniProtKB-KW"/>
</dbReference>
<evidence type="ECO:0000313" key="4">
    <source>
        <dbReference type="EMBL" id="ENZ09019.1"/>
    </source>
</evidence>
<dbReference type="SUPFAM" id="SSF51604">
    <property type="entry name" value="Enolase C-terminal domain-like"/>
    <property type="match status" value="1"/>
</dbReference>
<keyword evidence="1" id="KW-0479">Metal-binding</keyword>
<accession>A0A0E2H4P1</accession>
<dbReference type="HOGENOM" id="CLU_030273_3_2_9"/>
<dbReference type="PANTHER" id="PTHR48080:SF2">
    <property type="entry name" value="D-GALACTONATE DEHYDRATASE"/>
    <property type="match status" value="1"/>
</dbReference>
<dbReference type="GO" id="GO:0009063">
    <property type="term" value="P:amino acid catabolic process"/>
    <property type="evidence" value="ECO:0007669"/>
    <property type="project" value="InterPro"/>
</dbReference>
<dbReference type="SUPFAM" id="SSF54826">
    <property type="entry name" value="Enolase N-terminal domain-like"/>
    <property type="match status" value="1"/>
</dbReference>
<dbReference type="EMBL" id="AGYR01000055">
    <property type="protein sequence ID" value="ENZ09019.1"/>
    <property type="molecule type" value="Genomic_DNA"/>
</dbReference>
<dbReference type="PATRIC" id="fig|999408.3.peg.4960"/>